<evidence type="ECO:0000313" key="1">
    <source>
        <dbReference type="EMBL" id="CAB0150701.1"/>
    </source>
</evidence>
<dbReference type="EMBL" id="CADCXY010000002">
    <property type="protein sequence ID" value="CAB0150701.1"/>
    <property type="molecule type" value="Genomic_DNA"/>
</dbReference>
<organism evidence="1 2">
    <name type="scientific">Pseudidiomarina piscicola</name>
    <dbReference type="NCBI Taxonomy" id="2614830"/>
    <lineage>
        <taxon>Bacteria</taxon>
        <taxon>Pseudomonadati</taxon>
        <taxon>Pseudomonadota</taxon>
        <taxon>Gammaproteobacteria</taxon>
        <taxon>Alteromonadales</taxon>
        <taxon>Idiomarinaceae</taxon>
        <taxon>Pseudidiomarina</taxon>
    </lineage>
</organism>
<dbReference type="AlphaFoldDB" id="A0A6S6WMT7"/>
<reference evidence="1 2" key="1">
    <citation type="submission" date="2020-02" db="EMBL/GenBank/DDBJ databases">
        <authorList>
            <person name="Rodrigo-Torres L."/>
            <person name="Arahal R. D."/>
            <person name="Lucena T."/>
        </authorList>
    </citation>
    <scope>NUCLEOTIDE SEQUENCE [LARGE SCALE GENOMIC DNA]</scope>
    <source>
        <strain evidence="1 2">CECT 9734</strain>
    </source>
</reference>
<dbReference type="Proteomes" id="UP000481517">
    <property type="component" value="Unassembled WGS sequence"/>
</dbReference>
<evidence type="ECO:0000313" key="2">
    <source>
        <dbReference type="Proteomes" id="UP000481517"/>
    </source>
</evidence>
<keyword evidence="2" id="KW-1185">Reference proteome</keyword>
<gene>
    <name evidence="1" type="ORF">PSI9734_01144</name>
</gene>
<sequence length="77" mass="8715">MGEIGEQLGRHLKVGLHKIKTTLMILFRLNAVSIITTKFIKMIQTQNQNLILVTLIMDWTKVEIPEAQEALVAQEAT</sequence>
<protein>
    <submittedName>
        <fullName evidence="1">Uncharacterized protein</fullName>
    </submittedName>
</protein>
<name>A0A6S6WMT7_9GAMM</name>
<accession>A0A6S6WMT7</accession>
<proteinExistence type="predicted"/>